<evidence type="ECO:0000256" key="1">
    <source>
        <dbReference type="SAM" id="MobiDB-lite"/>
    </source>
</evidence>
<feature type="compositionally biased region" description="Pro residues" evidence="1">
    <location>
        <begin position="53"/>
        <end position="62"/>
    </location>
</feature>
<keyword evidence="3" id="KW-1185">Reference proteome</keyword>
<reference evidence="2" key="1">
    <citation type="journal article" date="2023" name="bioRxiv">
        <title>Scaffold-level genome assemblies of two parasitoid biocontrol wasps reveal the parthenogenesis mechanism and an associated novel virus.</title>
        <authorList>
            <person name="Inwood S."/>
            <person name="Skelly J."/>
            <person name="Guhlin J."/>
            <person name="Harrop T."/>
            <person name="Goldson S."/>
            <person name="Dearden P."/>
        </authorList>
    </citation>
    <scope>NUCLEOTIDE SEQUENCE</scope>
    <source>
        <strain evidence="2">Lincoln</strain>
        <tissue evidence="2">Whole body</tissue>
    </source>
</reference>
<comment type="caution">
    <text evidence="2">The sequence shown here is derived from an EMBL/GenBank/DDBJ whole genome shotgun (WGS) entry which is preliminary data.</text>
</comment>
<gene>
    <name evidence="2" type="ORF">PV327_009372</name>
</gene>
<dbReference type="EMBL" id="JAQQBR010000005">
    <property type="protein sequence ID" value="KAK0175636.1"/>
    <property type="molecule type" value="Genomic_DNA"/>
</dbReference>
<evidence type="ECO:0000313" key="3">
    <source>
        <dbReference type="Proteomes" id="UP001168972"/>
    </source>
</evidence>
<evidence type="ECO:0000313" key="2">
    <source>
        <dbReference type="EMBL" id="KAK0175636.1"/>
    </source>
</evidence>
<organism evidence="2 3">
    <name type="scientific">Microctonus hyperodae</name>
    <name type="common">Parasitoid wasp</name>
    <dbReference type="NCBI Taxonomy" id="165561"/>
    <lineage>
        <taxon>Eukaryota</taxon>
        <taxon>Metazoa</taxon>
        <taxon>Ecdysozoa</taxon>
        <taxon>Arthropoda</taxon>
        <taxon>Hexapoda</taxon>
        <taxon>Insecta</taxon>
        <taxon>Pterygota</taxon>
        <taxon>Neoptera</taxon>
        <taxon>Endopterygota</taxon>
        <taxon>Hymenoptera</taxon>
        <taxon>Apocrita</taxon>
        <taxon>Ichneumonoidea</taxon>
        <taxon>Braconidae</taxon>
        <taxon>Euphorinae</taxon>
        <taxon>Microctonus</taxon>
    </lineage>
</organism>
<sequence>MLKRLVTIDFTHVQIVLEGRNTSEKEERRGKKWAKFMPDSPPAQQTGPVYQYGPPPGAPLPGQPGAAAPAVQSAQGAPAALVGTFNQGILRSVM</sequence>
<dbReference type="AlphaFoldDB" id="A0AA39FU89"/>
<feature type="region of interest" description="Disordered" evidence="1">
    <location>
        <begin position="20"/>
        <end position="69"/>
    </location>
</feature>
<name>A0AA39FU89_MICHY</name>
<accession>A0AA39FU89</accession>
<reference evidence="2" key="2">
    <citation type="submission" date="2023-03" db="EMBL/GenBank/DDBJ databases">
        <authorList>
            <person name="Inwood S.N."/>
            <person name="Skelly J.G."/>
            <person name="Guhlin J."/>
            <person name="Harrop T.W.R."/>
            <person name="Goldson S.G."/>
            <person name="Dearden P.K."/>
        </authorList>
    </citation>
    <scope>NUCLEOTIDE SEQUENCE</scope>
    <source>
        <strain evidence="2">Lincoln</strain>
        <tissue evidence="2">Whole body</tissue>
    </source>
</reference>
<dbReference type="Proteomes" id="UP001168972">
    <property type="component" value="Unassembled WGS sequence"/>
</dbReference>
<proteinExistence type="predicted"/>
<protein>
    <submittedName>
        <fullName evidence="2">Uncharacterized protein</fullName>
    </submittedName>
</protein>